<gene>
    <name evidence="2" type="ORF">AC058_00065</name>
</gene>
<dbReference type="InterPro" id="IPR014956">
    <property type="entry name" value="ParBc_2"/>
</dbReference>
<sequence>MQKKSYKVLSLVFLVASMMAITACNDSNDQQSTAVSPTPTDTRDQRFLTVKTNDVIQVTIADLIPTQGAIGYDQIYYKLGRWQGDLQRPTWQADPVNQLIYLNKTIGKKFSDYCEAIGAKGRDDFTTLQDLQKANLKQLETFNCQEQPGTETADLKTVVVGYDGRLYLTDGHHTMTEFRELPDGGGQLKVWVKVVGNYSDSKTADEFWAKMLANGQAWLRDGKNQPISYQQLPKNLGLKSATNPDGMQNNPYRSLVYFTRDIGYSKVANATDYTEFLWEDWFNKQIANNLVHALSFYHTDASVYGAADVLATTEIKSDLTVSGSATSYQAAVADYSILMGSTKPTDIIYGTSTAADLGALQLVKNAAKGSVTATSISNLADLTRDEIKKDKTPRTGGSIWYAVNYKACGKPATGTCWGW</sequence>
<dbReference type="Gene3D" id="3.90.1530.10">
    <property type="entry name" value="Conserved hypothetical protein from pyrococcus furiosus pfu- 392566-001, ParB domain"/>
    <property type="match status" value="1"/>
</dbReference>
<protein>
    <submittedName>
        <fullName evidence="2">Chromosome partitioning protein ParB</fullName>
    </submittedName>
</protein>
<evidence type="ECO:0000256" key="1">
    <source>
        <dbReference type="SAM" id="SignalP"/>
    </source>
</evidence>
<dbReference type="Pfam" id="PF08857">
    <property type="entry name" value="ParBc_2"/>
    <property type="match status" value="1"/>
</dbReference>
<reference evidence="2 3" key="1">
    <citation type="submission" date="2015-07" db="EMBL/GenBank/DDBJ databases">
        <title>Acinetobacter yuneri, a novel member of Acinetobacter calcoaceticus-Acinetobacter baumannii complex isolated from clinical specimen.</title>
        <authorList>
            <person name="Yu Y."/>
        </authorList>
    </citation>
    <scope>NUCLEOTIDE SEQUENCE [LARGE SCALE GENOMIC DNA]</scope>
    <source>
        <strain evidence="2 3">A362</strain>
    </source>
</reference>
<evidence type="ECO:0000313" key="2">
    <source>
        <dbReference type="EMBL" id="ONN56087.1"/>
    </source>
</evidence>
<dbReference type="InterPro" id="IPR036086">
    <property type="entry name" value="ParB/Sulfiredoxin_sf"/>
</dbReference>
<name>A0A1V2V1R9_9GAMM</name>
<accession>A0A1V2V1R9</accession>
<comment type="caution">
    <text evidence="2">The sequence shown here is derived from an EMBL/GenBank/DDBJ whole genome shotgun (WGS) entry which is preliminary data.</text>
</comment>
<organism evidence="2 3">
    <name type="scientific">Acinetobacter genomosp. 33YU</name>
    <dbReference type="NCBI Taxonomy" id="1675530"/>
    <lineage>
        <taxon>Bacteria</taxon>
        <taxon>Pseudomonadati</taxon>
        <taxon>Pseudomonadota</taxon>
        <taxon>Gammaproteobacteria</taxon>
        <taxon>Moraxellales</taxon>
        <taxon>Moraxellaceae</taxon>
        <taxon>Acinetobacter</taxon>
    </lineage>
</organism>
<keyword evidence="1" id="KW-0732">Signal</keyword>
<keyword evidence="3" id="KW-1185">Reference proteome</keyword>
<dbReference type="RefSeq" id="WP_077168141.1">
    <property type="nucleotide sequence ID" value="NZ_LFZS01000001.1"/>
</dbReference>
<dbReference type="EMBL" id="LFZS01000001">
    <property type="protein sequence ID" value="ONN56087.1"/>
    <property type="molecule type" value="Genomic_DNA"/>
</dbReference>
<dbReference type="Gene3D" id="1.10.8.10">
    <property type="entry name" value="DNA helicase RuvA subunit, C-terminal domain"/>
    <property type="match status" value="1"/>
</dbReference>
<dbReference type="Proteomes" id="UP000189376">
    <property type="component" value="Unassembled WGS sequence"/>
</dbReference>
<feature type="signal peptide" evidence="1">
    <location>
        <begin position="1"/>
        <end position="23"/>
    </location>
</feature>
<feature type="chain" id="PRO_5012075793" evidence="1">
    <location>
        <begin position="24"/>
        <end position="419"/>
    </location>
</feature>
<dbReference type="AlphaFoldDB" id="A0A1V2V1R9"/>
<dbReference type="PROSITE" id="PS51257">
    <property type="entry name" value="PROKAR_LIPOPROTEIN"/>
    <property type="match status" value="1"/>
</dbReference>
<evidence type="ECO:0000313" key="3">
    <source>
        <dbReference type="Proteomes" id="UP000189376"/>
    </source>
</evidence>
<proteinExistence type="predicted"/>
<dbReference type="SUPFAM" id="SSF110849">
    <property type="entry name" value="ParB/Sulfiredoxin"/>
    <property type="match status" value="1"/>
</dbReference>
<dbReference type="CDD" id="cd16390">
    <property type="entry name" value="ParB_N_Srx_like"/>
    <property type="match status" value="1"/>
</dbReference>